<evidence type="ECO:0000256" key="1">
    <source>
        <dbReference type="ARBA" id="ARBA00009437"/>
    </source>
</evidence>
<dbReference type="Gene3D" id="1.10.10.10">
    <property type="entry name" value="Winged helix-like DNA-binding domain superfamily/Winged helix DNA-binding domain"/>
    <property type="match status" value="1"/>
</dbReference>
<dbReference type="InterPro" id="IPR036390">
    <property type="entry name" value="WH_DNA-bd_sf"/>
</dbReference>
<dbReference type="InterPro" id="IPR036388">
    <property type="entry name" value="WH-like_DNA-bd_sf"/>
</dbReference>
<dbReference type="EMBL" id="BAABJZ010000015">
    <property type="protein sequence ID" value="GAA4879475.1"/>
    <property type="molecule type" value="Genomic_DNA"/>
</dbReference>
<dbReference type="PANTHER" id="PTHR30126">
    <property type="entry name" value="HTH-TYPE TRANSCRIPTIONAL REGULATOR"/>
    <property type="match status" value="1"/>
</dbReference>
<keyword evidence="7" id="KW-1185">Reference proteome</keyword>
<reference evidence="7" key="1">
    <citation type="journal article" date="2019" name="Int. J. Syst. Evol. Microbiol.">
        <title>The Global Catalogue of Microorganisms (GCM) 10K type strain sequencing project: providing services to taxonomists for standard genome sequencing and annotation.</title>
        <authorList>
            <consortium name="The Broad Institute Genomics Platform"/>
            <consortium name="The Broad Institute Genome Sequencing Center for Infectious Disease"/>
            <person name="Wu L."/>
            <person name="Ma J."/>
        </authorList>
    </citation>
    <scope>NUCLEOTIDE SEQUENCE [LARGE SCALE GENOMIC DNA]</scope>
    <source>
        <strain evidence="7">JCM 18401</strain>
    </source>
</reference>
<keyword evidence="2" id="KW-0805">Transcription regulation</keyword>
<dbReference type="CDD" id="cd05466">
    <property type="entry name" value="PBP2_LTTR_substrate"/>
    <property type="match status" value="1"/>
</dbReference>
<evidence type="ECO:0000256" key="4">
    <source>
        <dbReference type="ARBA" id="ARBA00023163"/>
    </source>
</evidence>
<dbReference type="Proteomes" id="UP001499988">
    <property type="component" value="Unassembled WGS sequence"/>
</dbReference>
<dbReference type="RefSeq" id="WP_345334361.1">
    <property type="nucleotide sequence ID" value="NZ_BAABJZ010000015.1"/>
</dbReference>
<evidence type="ECO:0000256" key="3">
    <source>
        <dbReference type="ARBA" id="ARBA00023125"/>
    </source>
</evidence>
<keyword evidence="4" id="KW-0804">Transcription</keyword>
<comment type="caution">
    <text evidence="6">The sequence shown here is derived from an EMBL/GenBank/DDBJ whole genome shotgun (WGS) entry which is preliminary data.</text>
</comment>
<dbReference type="Gene3D" id="3.40.190.290">
    <property type="match status" value="1"/>
</dbReference>
<organism evidence="6 7">
    <name type="scientific">Ferrimonas pelagia</name>
    <dbReference type="NCBI Taxonomy" id="1177826"/>
    <lineage>
        <taxon>Bacteria</taxon>
        <taxon>Pseudomonadati</taxon>
        <taxon>Pseudomonadota</taxon>
        <taxon>Gammaproteobacteria</taxon>
        <taxon>Alteromonadales</taxon>
        <taxon>Ferrimonadaceae</taxon>
        <taxon>Ferrimonas</taxon>
    </lineage>
</organism>
<feature type="domain" description="HTH lysR-type" evidence="5">
    <location>
        <begin position="2"/>
        <end position="59"/>
    </location>
</feature>
<evidence type="ECO:0000256" key="2">
    <source>
        <dbReference type="ARBA" id="ARBA00023015"/>
    </source>
</evidence>
<dbReference type="InterPro" id="IPR000847">
    <property type="entry name" value="LysR_HTH_N"/>
</dbReference>
<name>A0ABP9EJK7_9GAMM</name>
<evidence type="ECO:0000313" key="6">
    <source>
        <dbReference type="EMBL" id="GAA4879475.1"/>
    </source>
</evidence>
<dbReference type="SUPFAM" id="SSF46785">
    <property type="entry name" value="Winged helix' DNA-binding domain"/>
    <property type="match status" value="1"/>
</dbReference>
<dbReference type="PANTHER" id="PTHR30126:SF91">
    <property type="entry name" value="LYSR FAMILY TRANSCRIPTIONAL REGULATOR"/>
    <property type="match status" value="1"/>
</dbReference>
<dbReference type="Pfam" id="PF00126">
    <property type="entry name" value="HTH_1"/>
    <property type="match status" value="1"/>
</dbReference>
<gene>
    <name evidence="6" type="ORF">GCM10023333_11820</name>
</gene>
<dbReference type="SUPFAM" id="SSF53850">
    <property type="entry name" value="Periplasmic binding protein-like II"/>
    <property type="match status" value="1"/>
</dbReference>
<protein>
    <submittedName>
        <fullName evidence="6">LysR family transcriptional regulator</fullName>
    </submittedName>
</protein>
<evidence type="ECO:0000259" key="5">
    <source>
        <dbReference type="PROSITE" id="PS50931"/>
    </source>
</evidence>
<comment type="similarity">
    <text evidence="1">Belongs to the LysR transcriptional regulatory family.</text>
</comment>
<dbReference type="InterPro" id="IPR005119">
    <property type="entry name" value="LysR_subst-bd"/>
</dbReference>
<sequence length="296" mass="32308">MISIEQIHAFTLVFQHGSYSAAARATDKERSTIREHVMTLEDTIGVALFTIEGRKATPTPAAHKLYPRAANVTKQVQDFSLAAFSLLDRPLDALTLYYDAMIPPAWLAEATAAIKQHYPRLTVHLVMASRNDAYQAIESGACQLALMAAENSPRTKARLQSRYLGSMAMASYCHPESPLASRQAVTMDELRLLSQLQLQTTSPGELASMVLGNAVQRVATLELAIECLKQEGWILLTNATAAPKVAAGQLHKVAVSDAQRDYRQGLCLFFALGDELNDEIATALAILNRQADSLVI</sequence>
<proteinExistence type="inferred from homology"/>
<dbReference type="Pfam" id="PF03466">
    <property type="entry name" value="LysR_substrate"/>
    <property type="match status" value="1"/>
</dbReference>
<accession>A0ABP9EJK7</accession>
<keyword evidence="3" id="KW-0238">DNA-binding</keyword>
<evidence type="ECO:0000313" key="7">
    <source>
        <dbReference type="Proteomes" id="UP001499988"/>
    </source>
</evidence>
<dbReference type="PROSITE" id="PS50931">
    <property type="entry name" value="HTH_LYSR"/>
    <property type="match status" value="1"/>
</dbReference>